<feature type="compositionally biased region" description="Low complexity" evidence="1">
    <location>
        <begin position="153"/>
        <end position="166"/>
    </location>
</feature>
<dbReference type="Proteomes" id="UP000601435">
    <property type="component" value="Unassembled WGS sequence"/>
</dbReference>
<sequence>MEAGSVSPPVSEWEWPPTPRDPAQDFASLSEVAAALPATSPSGLETVAMEVDDGSPQLLADDKTPPANPSSPDRSEHSSDTLPSAATKDEEMENNRASSCSAKGPSKQEGLEEAIQERLDVSMAKPEVVDPTPLPSQPPSPGATASASESTAVDRANAGAAQAAVVDSPTSPAEAAPAGEPTVVGTQLVVLRIAMPANSTVGALLAKARERASAPGLEFASLHSTPDVTFPHVATLGAVMPPGVLRLLLRDSPGPTAVASTAAEVGATPCLFSPDQCWCYCCEIGTANP</sequence>
<dbReference type="AlphaFoldDB" id="A0A813CG95"/>
<evidence type="ECO:0000313" key="2">
    <source>
        <dbReference type="EMBL" id="CAE7941380.1"/>
    </source>
</evidence>
<feature type="region of interest" description="Disordered" evidence="1">
    <location>
        <begin position="1"/>
        <end position="24"/>
    </location>
</feature>
<organism evidence="2 3">
    <name type="scientific">Symbiodinium necroappetens</name>
    <dbReference type="NCBI Taxonomy" id="1628268"/>
    <lineage>
        <taxon>Eukaryota</taxon>
        <taxon>Sar</taxon>
        <taxon>Alveolata</taxon>
        <taxon>Dinophyceae</taxon>
        <taxon>Suessiales</taxon>
        <taxon>Symbiodiniaceae</taxon>
        <taxon>Symbiodinium</taxon>
    </lineage>
</organism>
<name>A0A813CG95_9DINO</name>
<feature type="region of interest" description="Disordered" evidence="1">
    <location>
        <begin position="37"/>
        <end position="112"/>
    </location>
</feature>
<gene>
    <name evidence="2" type="ORF">SNEC2469_LOCUS34261</name>
</gene>
<protein>
    <submittedName>
        <fullName evidence="2">Uncharacterized protein</fullName>
    </submittedName>
</protein>
<comment type="caution">
    <text evidence="2">The sequence shown here is derived from an EMBL/GenBank/DDBJ whole genome shotgun (WGS) entry which is preliminary data.</text>
</comment>
<dbReference type="EMBL" id="CAJNJA010093765">
    <property type="protein sequence ID" value="CAE7941380.1"/>
    <property type="molecule type" value="Genomic_DNA"/>
</dbReference>
<reference evidence="2" key="1">
    <citation type="submission" date="2021-02" db="EMBL/GenBank/DDBJ databases">
        <authorList>
            <person name="Dougan E. K."/>
            <person name="Rhodes N."/>
            <person name="Thang M."/>
            <person name="Chan C."/>
        </authorList>
    </citation>
    <scope>NUCLEOTIDE SEQUENCE</scope>
</reference>
<feature type="compositionally biased region" description="Pro residues" evidence="1">
    <location>
        <begin position="132"/>
        <end position="141"/>
    </location>
</feature>
<keyword evidence="3" id="KW-1185">Reference proteome</keyword>
<feature type="region of interest" description="Disordered" evidence="1">
    <location>
        <begin position="127"/>
        <end position="180"/>
    </location>
</feature>
<evidence type="ECO:0000313" key="3">
    <source>
        <dbReference type="Proteomes" id="UP000601435"/>
    </source>
</evidence>
<evidence type="ECO:0000256" key="1">
    <source>
        <dbReference type="SAM" id="MobiDB-lite"/>
    </source>
</evidence>
<accession>A0A813CG95</accession>
<proteinExistence type="predicted"/>
<feature type="non-terminal residue" evidence="2">
    <location>
        <position position="1"/>
    </location>
</feature>